<dbReference type="SUPFAM" id="SSF52266">
    <property type="entry name" value="SGNH hydrolase"/>
    <property type="match status" value="1"/>
</dbReference>
<keyword evidence="2" id="KW-1133">Transmembrane helix</keyword>
<dbReference type="Gene3D" id="2.130.10.130">
    <property type="entry name" value="Integrin alpha, N-terminal"/>
    <property type="match status" value="1"/>
</dbReference>
<dbReference type="AlphaFoldDB" id="A0A1C4YLX0"/>
<keyword evidence="2" id="KW-0812">Transmembrane</keyword>
<evidence type="ECO:0000256" key="2">
    <source>
        <dbReference type="SAM" id="Phobius"/>
    </source>
</evidence>
<dbReference type="Pfam" id="PF13517">
    <property type="entry name" value="FG-GAP_3"/>
    <property type="match status" value="2"/>
</dbReference>
<dbReference type="PANTHER" id="PTHR30383:SF5">
    <property type="entry name" value="SGNH HYDROLASE-TYPE ESTERASE DOMAIN-CONTAINING PROTEIN"/>
    <property type="match status" value="1"/>
</dbReference>
<dbReference type="PANTHER" id="PTHR30383">
    <property type="entry name" value="THIOESTERASE 1/PROTEASE 1/LYSOPHOSPHOLIPASE L1"/>
    <property type="match status" value="1"/>
</dbReference>
<proteinExistence type="predicted"/>
<feature type="domain" description="SGNH hydrolase-type esterase" evidence="3">
    <location>
        <begin position="268"/>
        <end position="442"/>
    </location>
</feature>
<dbReference type="InterPro" id="IPR013517">
    <property type="entry name" value="FG-GAP"/>
</dbReference>
<dbReference type="GO" id="GO:0004622">
    <property type="term" value="F:phosphatidylcholine lysophospholipase activity"/>
    <property type="evidence" value="ECO:0007669"/>
    <property type="project" value="TreeGrafter"/>
</dbReference>
<dbReference type="CDD" id="cd01833">
    <property type="entry name" value="XynB_like"/>
    <property type="match status" value="1"/>
</dbReference>
<keyword evidence="2" id="KW-0472">Membrane</keyword>
<dbReference type="InterPro" id="IPR051532">
    <property type="entry name" value="Ester_Hydrolysis_Enzymes"/>
</dbReference>
<accession>A0A1C4YLX0</accession>
<gene>
    <name evidence="4" type="ORF">GA0070558_15515</name>
</gene>
<feature type="transmembrane region" description="Helical" evidence="2">
    <location>
        <begin position="116"/>
        <end position="137"/>
    </location>
</feature>
<evidence type="ECO:0000313" key="4">
    <source>
        <dbReference type="EMBL" id="SCF21755.1"/>
    </source>
</evidence>
<dbReference type="InterPro" id="IPR013830">
    <property type="entry name" value="SGNH_hydro"/>
</dbReference>
<evidence type="ECO:0000256" key="1">
    <source>
        <dbReference type="ARBA" id="ARBA00022729"/>
    </source>
</evidence>
<dbReference type="InterPro" id="IPR036514">
    <property type="entry name" value="SGNH_hydro_sf"/>
</dbReference>
<dbReference type="EMBL" id="FMCW01000055">
    <property type="protein sequence ID" value="SCF21755.1"/>
    <property type="molecule type" value="Genomic_DNA"/>
</dbReference>
<dbReference type="Pfam" id="PF13472">
    <property type="entry name" value="Lipase_GDSL_2"/>
    <property type="match status" value="1"/>
</dbReference>
<dbReference type="Proteomes" id="UP000199375">
    <property type="component" value="Unassembled WGS sequence"/>
</dbReference>
<evidence type="ECO:0000313" key="5">
    <source>
        <dbReference type="Proteomes" id="UP000199375"/>
    </source>
</evidence>
<dbReference type="Gene3D" id="3.40.50.1110">
    <property type="entry name" value="SGNH hydrolase"/>
    <property type="match status" value="1"/>
</dbReference>
<protein>
    <submittedName>
        <fullName evidence="4">Repeat domain-containing protein</fullName>
    </submittedName>
</protein>
<organism evidence="4 5">
    <name type="scientific">Micromonospora haikouensis</name>
    <dbReference type="NCBI Taxonomy" id="686309"/>
    <lineage>
        <taxon>Bacteria</taxon>
        <taxon>Bacillati</taxon>
        <taxon>Actinomycetota</taxon>
        <taxon>Actinomycetes</taxon>
        <taxon>Micromonosporales</taxon>
        <taxon>Micromonosporaceae</taxon>
        <taxon>Micromonospora</taxon>
    </lineage>
</organism>
<name>A0A1C4YLX0_9ACTN</name>
<evidence type="ECO:0000259" key="3">
    <source>
        <dbReference type="Pfam" id="PF13472"/>
    </source>
</evidence>
<keyword evidence="1" id="KW-0732">Signal</keyword>
<reference evidence="4 5" key="1">
    <citation type="submission" date="2016-06" db="EMBL/GenBank/DDBJ databases">
        <authorList>
            <person name="Kjaerup R.B."/>
            <person name="Dalgaard T.S."/>
            <person name="Juul-Madsen H.R."/>
        </authorList>
    </citation>
    <scope>NUCLEOTIDE SEQUENCE [LARGE SCALE GENOMIC DNA]</scope>
    <source>
        <strain evidence="4 5">DSM 45626</strain>
    </source>
</reference>
<sequence>MRLGCARDAGSYRSLASNDSDLVVALDFGIAQRPEQWQQMMQQVVDTTRADQARGLSLSQSFTLQAQKNSPGFYQTQADGIRYGGSIQAVGSSLVIVVPAADIGTAGFWDGFWKKFVVGLAVTITLVLVGAICLAAFNVGAPEAAPICGAVAGGFSGGVGELVSAALDGKKITGEVWGAAVSTAIWGAVGGGLGGKLVQWAGAETASLVTRLQQTLRRYAAKLGNWGHPLDAVANLINSAVVRSIVETLQRLQRGVGAADVPLRVMPMGDSITYGVGSSTGAGYRVGLYSDLTAQGGRIEFVGSQRSGPAPNAHQGHSGWLIGDIAGIADSMLNTYRPNVVLLHIGTNDMHNNVDPAGAPGRLGSLIDQIFRTLPQVTLLVSTIVPSSNPATQARIAAFNQAVPGLVATRQADGKHVYLVNMSAVTTADLVDELHPKDAGYRKMSAAFYRGVLTTVDAGWIVAPGGISPTAAPVRAWYSQGVVAPGTMTSDLYPGSVSLGSAYKILFGDVNGDGRDDYLVSHSDGSVHVWVNGGFGLDGAIAWIGHGSSGFPYAPGFLWQMADMDVDGRADLLQINAEDGSMVLYINGGTDSQGRYIWYSQGEIAAGVGSPGHQVRVADINGDRRPDYLDVAPDSSVRAWLSGGRGAGIWNWFPQGEIAAGVGSPGSRIRFADINGDGTADYLDVAPDSSVRAWLNGVQPTEWPALVTDIPWFPQGEIAAGVGSPGSQIQLADLDGDRKADYLDVGANGGVRMWSSLGAATGGGWLWASRGSVTTGNSARVVFADLNGDRRADYLEISADSSVRAWLNGGSQGGGWAWNFVGTVATGVGVPGSNVRFADLNGDGRADYLAVDADSSVEGWLNAGPASGGGWVWSSQGIVATGVGSPGGQIRFADVNGDGKADYLDVAPNSSVEAWLSVGAASGGGWQWTSVGTVAIGVNAVAGTSVRFAPLYGTARADYIALGDNGTINVWQNGGGTGHGNWLWLNGGKVADGVGTPGNRIQLADISGDGRADYLDVDPANGATRAWTNAS</sequence>
<dbReference type="SUPFAM" id="SSF69318">
    <property type="entry name" value="Integrin alpha N-terminal domain"/>
    <property type="match status" value="2"/>
</dbReference>
<dbReference type="InterPro" id="IPR028994">
    <property type="entry name" value="Integrin_alpha_N"/>
</dbReference>